<dbReference type="InterPro" id="IPR016066">
    <property type="entry name" value="A-D-PHexomutase_CS"/>
</dbReference>
<evidence type="ECO:0000256" key="10">
    <source>
        <dbReference type="ARBA" id="ARBA00023277"/>
    </source>
</evidence>
<dbReference type="PANTHER" id="PTHR22573:SF2">
    <property type="entry name" value="PHOSPHOGLUCOMUTASE"/>
    <property type="match status" value="1"/>
</dbReference>
<evidence type="ECO:0000256" key="5">
    <source>
        <dbReference type="ARBA" id="ARBA00022526"/>
    </source>
</evidence>
<evidence type="ECO:0000256" key="6">
    <source>
        <dbReference type="ARBA" id="ARBA00022553"/>
    </source>
</evidence>
<feature type="domain" description="Alpha-D-phosphohexomutase alpha/beta/alpha" evidence="16">
    <location>
        <begin position="322"/>
        <end position="437"/>
    </location>
</feature>
<dbReference type="PANTHER" id="PTHR22573">
    <property type="entry name" value="PHOSPHOHEXOMUTASE FAMILY MEMBER"/>
    <property type="match status" value="1"/>
</dbReference>
<keyword evidence="10" id="KW-0119">Carbohydrate metabolism</keyword>
<dbReference type="Pfam" id="PF02879">
    <property type="entry name" value="PGM_PMM_II"/>
    <property type="match status" value="1"/>
</dbReference>
<evidence type="ECO:0000256" key="9">
    <source>
        <dbReference type="ARBA" id="ARBA00023235"/>
    </source>
</evidence>
<evidence type="ECO:0000256" key="4">
    <source>
        <dbReference type="ARBA" id="ARBA00012728"/>
    </source>
</evidence>
<keyword evidence="18" id="KW-1185">Reference proteome</keyword>
<dbReference type="EMBL" id="JBJKFK010000110">
    <property type="protein sequence ID" value="KAL3319688.1"/>
    <property type="molecule type" value="Genomic_DNA"/>
</dbReference>
<dbReference type="FunFam" id="3.40.120.10:FF:000006">
    <property type="entry name" value="Phosphoglucomutase PgmA"/>
    <property type="match status" value="1"/>
</dbReference>
<dbReference type="InterPro" id="IPR005845">
    <property type="entry name" value="A-D-PHexomutase_a/b/a-II"/>
</dbReference>
<comment type="similarity">
    <text evidence="3 13">Belongs to the phosphohexose mutase family.</text>
</comment>
<evidence type="ECO:0000313" key="17">
    <source>
        <dbReference type="EMBL" id="KAL3319688.1"/>
    </source>
</evidence>
<keyword evidence="7 13" id="KW-0479">Metal-binding</keyword>
<dbReference type="InterPro" id="IPR016055">
    <property type="entry name" value="A-D-PHexomutase_a/b/a-I/II/III"/>
</dbReference>
<keyword evidence="5" id="KW-0313">Glucose metabolism</keyword>
<gene>
    <name evidence="17" type="primary">PGM1</name>
    <name evidence="17" type="ORF">Ciccas_001634</name>
</gene>
<dbReference type="SUPFAM" id="SSF53738">
    <property type="entry name" value="Phosphoglucomutase, first 3 domains"/>
    <property type="match status" value="3"/>
</dbReference>
<comment type="catalytic activity">
    <reaction evidence="12">
        <text>O-phospho-L-seryl-[protein] + alpha-D-glucose 1-phosphate = alpha-D-glucose 1,6-bisphosphate + L-seryl-[protein]</text>
        <dbReference type="Rhea" id="RHEA:68748"/>
        <dbReference type="Rhea" id="RHEA-COMP:9863"/>
        <dbReference type="Rhea" id="RHEA-COMP:11604"/>
        <dbReference type="ChEBI" id="CHEBI:29999"/>
        <dbReference type="ChEBI" id="CHEBI:58392"/>
        <dbReference type="ChEBI" id="CHEBI:58601"/>
        <dbReference type="ChEBI" id="CHEBI:83421"/>
    </reaction>
</comment>
<dbReference type="Gene3D" id="3.30.310.50">
    <property type="entry name" value="Alpha-D-phosphohexomutase, C-terminal domain"/>
    <property type="match status" value="1"/>
</dbReference>
<organism evidence="17 18">
    <name type="scientific">Cichlidogyrus casuarinus</name>
    <dbReference type="NCBI Taxonomy" id="1844966"/>
    <lineage>
        <taxon>Eukaryota</taxon>
        <taxon>Metazoa</taxon>
        <taxon>Spiralia</taxon>
        <taxon>Lophotrochozoa</taxon>
        <taxon>Platyhelminthes</taxon>
        <taxon>Monogenea</taxon>
        <taxon>Monopisthocotylea</taxon>
        <taxon>Dactylogyridea</taxon>
        <taxon>Ancyrocephalidae</taxon>
        <taxon>Cichlidogyrus</taxon>
    </lineage>
</organism>
<evidence type="ECO:0000256" key="1">
    <source>
        <dbReference type="ARBA" id="ARBA00000443"/>
    </source>
</evidence>
<keyword evidence="6" id="KW-0597">Phosphoprotein</keyword>
<dbReference type="InterPro" id="IPR005846">
    <property type="entry name" value="A-D-PHexomutase_a/b/a-III"/>
</dbReference>
<dbReference type="GO" id="GO:0046872">
    <property type="term" value="F:metal ion binding"/>
    <property type="evidence" value="ECO:0007669"/>
    <property type="project" value="UniProtKB-KW"/>
</dbReference>
<dbReference type="Pfam" id="PF02878">
    <property type="entry name" value="PGM_PMM_I"/>
    <property type="match status" value="1"/>
</dbReference>
<evidence type="ECO:0000256" key="2">
    <source>
        <dbReference type="ARBA" id="ARBA00001946"/>
    </source>
</evidence>
<evidence type="ECO:0000259" key="14">
    <source>
        <dbReference type="Pfam" id="PF02878"/>
    </source>
</evidence>
<dbReference type="Pfam" id="PF02880">
    <property type="entry name" value="PGM_PMM_III"/>
    <property type="match status" value="1"/>
</dbReference>
<evidence type="ECO:0000256" key="7">
    <source>
        <dbReference type="ARBA" id="ARBA00022723"/>
    </source>
</evidence>
<evidence type="ECO:0000259" key="16">
    <source>
        <dbReference type="Pfam" id="PF02880"/>
    </source>
</evidence>
<dbReference type="GO" id="GO:0004614">
    <property type="term" value="F:phosphoglucomutase activity"/>
    <property type="evidence" value="ECO:0007669"/>
    <property type="project" value="UniProtKB-EC"/>
</dbReference>
<accession>A0ABD2QJH3</accession>
<comment type="catalytic activity">
    <reaction evidence="11">
        <text>alpha-D-glucose 1,6-bisphosphate + L-seryl-[protein] = O-phospho-L-seryl-[protein] + alpha-D-glucose 6-phosphate</text>
        <dbReference type="Rhea" id="RHEA:68752"/>
        <dbReference type="Rhea" id="RHEA-COMP:9863"/>
        <dbReference type="Rhea" id="RHEA-COMP:11604"/>
        <dbReference type="ChEBI" id="CHEBI:29999"/>
        <dbReference type="ChEBI" id="CHEBI:58225"/>
        <dbReference type="ChEBI" id="CHEBI:58392"/>
        <dbReference type="ChEBI" id="CHEBI:83421"/>
    </reaction>
</comment>
<dbReference type="SUPFAM" id="SSF55957">
    <property type="entry name" value="Phosphoglucomutase, C-terminal domain"/>
    <property type="match status" value="1"/>
</dbReference>
<keyword evidence="8 13" id="KW-0460">Magnesium</keyword>
<dbReference type="FunFam" id="3.40.120.10:FF:000004">
    <property type="entry name" value="Phosphoglucomutase 5"/>
    <property type="match status" value="1"/>
</dbReference>
<dbReference type="GO" id="GO:0006006">
    <property type="term" value="P:glucose metabolic process"/>
    <property type="evidence" value="ECO:0007669"/>
    <property type="project" value="UniProtKB-KW"/>
</dbReference>
<protein>
    <recommendedName>
        <fullName evidence="4">phosphoglucomutase (alpha-D-glucose-1,6-bisphosphate-dependent)</fullName>
        <ecNumber evidence="4">5.4.2.2</ecNumber>
    </recommendedName>
</protein>
<evidence type="ECO:0000256" key="12">
    <source>
        <dbReference type="ARBA" id="ARBA00049409"/>
    </source>
</evidence>
<dbReference type="InterPro" id="IPR005841">
    <property type="entry name" value="Alpha-D-phosphohexomutase_SF"/>
</dbReference>
<comment type="catalytic activity">
    <reaction evidence="1">
        <text>alpha-D-glucose 1-phosphate = alpha-D-glucose 6-phosphate</text>
        <dbReference type="Rhea" id="RHEA:23536"/>
        <dbReference type="ChEBI" id="CHEBI:58225"/>
        <dbReference type="ChEBI" id="CHEBI:58601"/>
        <dbReference type="EC" id="5.4.2.2"/>
    </reaction>
</comment>
<dbReference type="InterPro" id="IPR045244">
    <property type="entry name" value="PGM"/>
</dbReference>
<dbReference type="Pfam" id="PF24947">
    <property type="entry name" value="PGM1_C_vert_fung"/>
    <property type="match status" value="1"/>
</dbReference>
<evidence type="ECO:0000259" key="15">
    <source>
        <dbReference type="Pfam" id="PF02879"/>
    </source>
</evidence>
<comment type="caution">
    <text evidence="17">The sequence shown here is derived from an EMBL/GenBank/DDBJ whole genome shotgun (WGS) entry which is preliminary data.</text>
</comment>
<dbReference type="InterPro" id="IPR005844">
    <property type="entry name" value="A-D-PHexomutase_a/b/a-I"/>
</dbReference>
<evidence type="ECO:0000313" key="18">
    <source>
        <dbReference type="Proteomes" id="UP001626550"/>
    </source>
</evidence>
<dbReference type="EC" id="5.4.2.2" evidence="4"/>
<dbReference type="PRINTS" id="PR00509">
    <property type="entry name" value="PGMPMM"/>
</dbReference>
<evidence type="ECO:0000256" key="3">
    <source>
        <dbReference type="ARBA" id="ARBA00010231"/>
    </source>
</evidence>
<dbReference type="PROSITE" id="PS00710">
    <property type="entry name" value="PGM_PMM"/>
    <property type="match status" value="1"/>
</dbReference>
<dbReference type="Gene3D" id="3.40.120.10">
    <property type="entry name" value="Alpha-D-Glucose-1,6-Bisphosphate, subunit A, domain 3"/>
    <property type="match status" value="3"/>
</dbReference>
<evidence type="ECO:0000256" key="11">
    <source>
        <dbReference type="ARBA" id="ARBA00049318"/>
    </source>
</evidence>
<dbReference type="InterPro" id="IPR036900">
    <property type="entry name" value="A-D-PHexomutase_C_sf"/>
</dbReference>
<proteinExistence type="inferred from homology"/>
<feature type="domain" description="Alpha-D-phosphohexomutase alpha/beta/alpha" evidence="14">
    <location>
        <begin position="16"/>
        <end position="153"/>
    </location>
</feature>
<comment type="cofactor">
    <cofactor evidence="2">
        <name>Mg(2+)</name>
        <dbReference type="ChEBI" id="CHEBI:18420"/>
    </cofactor>
</comment>
<dbReference type="AlphaFoldDB" id="A0ABD2QJH3"/>
<dbReference type="Proteomes" id="UP001626550">
    <property type="component" value="Unassembled WGS sequence"/>
</dbReference>
<keyword evidence="9" id="KW-0413">Isomerase</keyword>
<sequence length="525" mass="58084">MTYGVKTVATKPYEGQKPGTSGLRKSTKTFMQEHYTENFVQAILSEGLKDQLGKKETKLVLGGDGRYFVKDCLTKVIIPMCAANGVNEVLVAENGLMSTPAVSCVIRKNNCSGGILLTASHNPGGINADFGIKYNCENGGPAPEKITESIFSATNLFLKQDSSSLKAHCKSHLCLQRWHSIILLCQMYQQIWVTVLSSTDDYANYMKDLFDFPAIRAMLTNEDGKGSPFKLVASGLHGVMGPYIKRVFCQELGVPEAHALQCEPLEDFGGHHPDPNLTYAANLVEHIKKDESIAMGCAFDGDGDRNMIIGRRGFFVSPCDSLAVIADQAKSVKYFRERGVTGFARSMPTSRALDRVCELNSLPCYEVPTGWKFFGNLMDANLCCLCGEESFGTGSDHVREKDGMWAVLAWLSILAARRVAQQSYDLDQVLADHWIKYGRHFFTRYDYEDCSTEQGECMMQKLEAFLAEPPKSAFALSNGTSVKLINCDNYSYTDPVDNSLSSRQVRWLYGIKPMGLELSSDCPLS</sequence>
<feature type="domain" description="Alpha-D-phosphohexomutase alpha/beta/alpha" evidence="15">
    <location>
        <begin position="219"/>
        <end position="312"/>
    </location>
</feature>
<reference evidence="17 18" key="1">
    <citation type="submission" date="2024-11" db="EMBL/GenBank/DDBJ databases">
        <title>Adaptive evolution of stress response genes in parasites aligns with host niche diversity.</title>
        <authorList>
            <person name="Hahn C."/>
            <person name="Resl P."/>
        </authorList>
    </citation>
    <scope>NUCLEOTIDE SEQUENCE [LARGE SCALE GENOMIC DNA]</scope>
    <source>
        <strain evidence="17">EGGRZ-B1_66</strain>
        <tissue evidence="17">Body</tissue>
    </source>
</reference>
<dbReference type="NCBIfam" id="NF005737">
    <property type="entry name" value="PRK07564.1-1"/>
    <property type="match status" value="1"/>
</dbReference>
<name>A0ABD2QJH3_9PLAT</name>
<evidence type="ECO:0000256" key="8">
    <source>
        <dbReference type="ARBA" id="ARBA00022842"/>
    </source>
</evidence>
<evidence type="ECO:0000256" key="13">
    <source>
        <dbReference type="RuleBase" id="RU004326"/>
    </source>
</evidence>